<keyword evidence="7" id="KW-1185">Reference proteome</keyword>
<dbReference type="GO" id="GO:0045022">
    <property type="term" value="P:early endosome to late endosome transport"/>
    <property type="evidence" value="ECO:0007669"/>
    <property type="project" value="TreeGrafter"/>
</dbReference>
<dbReference type="RefSeq" id="XP_062717912.1">
    <property type="nucleotide sequence ID" value="XM_062869904.1"/>
</dbReference>
<dbReference type="InterPro" id="IPR003114">
    <property type="entry name" value="Phox_assoc"/>
</dbReference>
<proteinExistence type="predicted"/>
<evidence type="ECO:0000256" key="3">
    <source>
        <dbReference type="SAM" id="MobiDB-lite"/>
    </source>
</evidence>
<accession>A0AAJ0LY81</accession>
<name>A0AAJ0LY81_9PEZI</name>
<feature type="compositionally biased region" description="Low complexity" evidence="3">
    <location>
        <begin position="1"/>
        <end position="10"/>
    </location>
</feature>
<evidence type="ECO:0000256" key="1">
    <source>
        <dbReference type="ARBA" id="ARBA00004496"/>
    </source>
</evidence>
<dbReference type="EMBL" id="JAUDZG010000007">
    <property type="protein sequence ID" value="KAK3302132.1"/>
    <property type="molecule type" value="Genomic_DNA"/>
</dbReference>
<dbReference type="AlphaFoldDB" id="A0AAJ0LY81"/>
<protein>
    <submittedName>
        <fullName evidence="6">PXA domain-containing protein</fullName>
    </submittedName>
</protein>
<reference evidence="6" key="1">
    <citation type="journal article" date="2023" name="Mol. Phylogenet. Evol.">
        <title>Genome-scale phylogeny and comparative genomics of the fungal order Sordariales.</title>
        <authorList>
            <person name="Hensen N."/>
            <person name="Bonometti L."/>
            <person name="Westerberg I."/>
            <person name="Brannstrom I.O."/>
            <person name="Guillou S."/>
            <person name="Cros-Aarteil S."/>
            <person name="Calhoun S."/>
            <person name="Haridas S."/>
            <person name="Kuo A."/>
            <person name="Mondo S."/>
            <person name="Pangilinan J."/>
            <person name="Riley R."/>
            <person name="LaButti K."/>
            <person name="Andreopoulos B."/>
            <person name="Lipzen A."/>
            <person name="Chen C."/>
            <person name="Yan M."/>
            <person name="Daum C."/>
            <person name="Ng V."/>
            <person name="Clum A."/>
            <person name="Steindorff A."/>
            <person name="Ohm R.A."/>
            <person name="Martin F."/>
            <person name="Silar P."/>
            <person name="Natvig D.O."/>
            <person name="Lalanne C."/>
            <person name="Gautier V."/>
            <person name="Ament-Velasquez S.L."/>
            <person name="Kruys A."/>
            <person name="Hutchinson M.I."/>
            <person name="Powell A.J."/>
            <person name="Barry K."/>
            <person name="Miller A.N."/>
            <person name="Grigoriev I.V."/>
            <person name="Debuchy R."/>
            <person name="Gladieux P."/>
            <person name="Hiltunen Thoren M."/>
            <person name="Johannesson H."/>
        </authorList>
    </citation>
    <scope>NUCLEOTIDE SEQUENCE</scope>
    <source>
        <strain evidence="6">CBS 333.67</strain>
    </source>
</reference>
<keyword evidence="4" id="KW-1133">Transmembrane helix</keyword>
<organism evidence="6 7">
    <name type="scientific">Chaetomium strumarium</name>
    <dbReference type="NCBI Taxonomy" id="1170767"/>
    <lineage>
        <taxon>Eukaryota</taxon>
        <taxon>Fungi</taxon>
        <taxon>Dikarya</taxon>
        <taxon>Ascomycota</taxon>
        <taxon>Pezizomycotina</taxon>
        <taxon>Sordariomycetes</taxon>
        <taxon>Sordariomycetidae</taxon>
        <taxon>Sordariales</taxon>
        <taxon>Chaetomiaceae</taxon>
        <taxon>Chaetomium</taxon>
    </lineage>
</organism>
<evidence type="ECO:0000256" key="4">
    <source>
        <dbReference type="SAM" id="Phobius"/>
    </source>
</evidence>
<dbReference type="PANTHER" id="PTHR22999">
    <property type="entry name" value="PX SERINE/THREONINE KINASE PXK"/>
    <property type="match status" value="1"/>
</dbReference>
<reference evidence="6" key="2">
    <citation type="submission" date="2023-06" db="EMBL/GenBank/DDBJ databases">
        <authorList>
            <consortium name="Lawrence Berkeley National Laboratory"/>
            <person name="Mondo S.J."/>
            <person name="Hensen N."/>
            <person name="Bonometti L."/>
            <person name="Westerberg I."/>
            <person name="Brannstrom I.O."/>
            <person name="Guillou S."/>
            <person name="Cros-Aarteil S."/>
            <person name="Calhoun S."/>
            <person name="Haridas S."/>
            <person name="Kuo A."/>
            <person name="Pangilinan J."/>
            <person name="Riley R."/>
            <person name="Labutti K."/>
            <person name="Andreopoulos B."/>
            <person name="Lipzen A."/>
            <person name="Chen C."/>
            <person name="Yanf M."/>
            <person name="Daum C."/>
            <person name="Ng V."/>
            <person name="Clum A."/>
            <person name="Steindorff A."/>
            <person name="Ohm R."/>
            <person name="Martin F."/>
            <person name="Silar P."/>
            <person name="Natvig D."/>
            <person name="Lalanne C."/>
            <person name="Gautier V."/>
            <person name="Ament-Velasquez S.L."/>
            <person name="Kruys A."/>
            <person name="Hutchinson M.I."/>
            <person name="Powell A.J."/>
            <person name="Barry K."/>
            <person name="Miller A.N."/>
            <person name="Grigoriev I.V."/>
            <person name="Debuchy R."/>
            <person name="Gladieux P."/>
            <person name="Thoren M.H."/>
            <person name="Johannesson H."/>
        </authorList>
    </citation>
    <scope>NUCLEOTIDE SEQUENCE</scope>
    <source>
        <strain evidence="6">CBS 333.67</strain>
    </source>
</reference>
<feature type="region of interest" description="Disordered" evidence="3">
    <location>
        <begin position="1"/>
        <end position="67"/>
    </location>
</feature>
<feature type="domain" description="PXA" evidence="5">
    <location>
        <begin position="106"/>
        <end position="294"/>
    </location>
</feature>
<comment type="caution">
    <text evidence="6">The sequence shown here is derived from an EMBL/GenBank/DDBJ whole genome shotgun (WGS) entry which is preliminary data.</text>
</comment>
<sequence>MTTAAAQPHAHTPDLQPRPPRTSGIQADATAPPKSRTSHTLTSTGTGAQPEQAGGPRRGARAASTDPLSDKATAFLIRRILCPQQADKGRSSPASIEDVLPPLTSRNDVDLQLYALIAILLREYVQNWYAKITPDETFVAEIVQVIAHITRALEQRLRKVDLESLLFDEIPELFDKHVTAYRVAHDAITQPPVGKDPREIYHSLCPLPALSPVPRPDDPESVAAQAENETAYRQLLVYAFLAILLPTEDLENSCLAALVGQILSELIIGNTVAGRLSEPWLIWELLIIASRTTRRPKTAEGVDRSMQSNTSHSAGRRVFSVHALFWAFLQWCFLAVSFIKTAFAILVTSGSLPRRVPRDTGVPKGQARHPTSQETPRLSSSSKTPVLAFRCWSAVSNLSEMDKRMPWLCGALSLLQWIAVMGPGRIAGVDGRLDR</sequence>
<gene>
    <name evidence="6" type="ORF">B0T15DRAFT_542056</name>
</gene>
<dbReference type="GO" id="GO:0005770">
    <property type="term" value="C:late endosome"/>
    <property type="evidence" value="ECO:0007669"/>
    <property type="project" value="TreeGrafter"/>
</dbReference>
<evidence type="ECO:0000313" key="6">
    <source>
        <dbReference type="EMBL" id="KAK3302132.1"/>
    </source>
</evidence>
<dbReference type="Proteomes" id="UP001273166">
    <property type="component" value="Unassembled WGS sequence"/>
</dbReference>
<dbReference type="PANTHER" id="PTHR22999:SF23">
    <property type="entry name" value="SORTING NEXIN-16"/>
    <property type="match status" value="1"/>
</dbReference>
<comment type="subcellular location">
    <subcellularLocation>
        <location evidence="1">Cytoplasm</location>
    </subcellularLocation>
</comment>
<feature type="compositionally biased region" description="Polar residues" evidence="3">
    <location>
        <begin position="369"/>
        <end position="381"/>
    </location>
</feature>
<keyword evidence="2" id="KW-0963">Cytoplasm</keyword>
<keyword evidence="4" id="KW-0472">Membrane</keyword>
<evidence type="ECO:0000259" key="5">
    <source>
        <dbReference type="PROSITE" id="PS51207"/>
    </source>
</evidence>
<evidence type="ECO:0000256" key="2">
    <source>
        <dbReference type="ARBA" id="ARBA00022490"/>
    </source>
</evidence>
<dbReference type="SMART" id="SM00313">
    <property type="entry name" value="PXA"/>
    <property type="match status" value="1"/>
</dbReference>
<dbReference type="GO" id="GO:0035091">
    <property type="term" value="F:phosphatidylinositol binding"/>
    <property type="evidence" value="ECO:0007669"/>
    <property type="project" value="TreeGrafter"/>
</dbReference>
<feature type="transmembrane region" description="Helical" evidence="4">
    <location>
        <begin position="323"/>
        <end position="348"/>
    </location>
</feature>
<dbReference type="InterPro" id="IPR051837">
    <property type="entry name" value="SortingNexin/PXDomain-PKLike"/>
</dbReference>
<dbReference type="GO" id="GO:0005769">
    <property type="term" value="C:early endosome"/>
    <property type="evidence" value="ECO:0007669"/>
    <property type="project" value="TreeGrafter"/>
</dbReference>
<dbReference type="PROSITE" id="PS51207">
    <property type="entry name" value="PXA"/>
    <property type="match status" value="1"/>
</dbReference>
<dbReference type="Pfam" id="PF02194">
    <property type="entry name" value="PXA"/>
    <property type="match status" value="1"/>
</dbReference>
<evidence type="ECO:0000313" key="7">
    <source>
        <dbReference type="Proteomes" id="UP001273166"/>
    </source>
</evidence>
<feature type="region of interest" description="Disordered" evidence="3">
    <location>
        <begin position="357"/>
        <end position="381"/>
    </location>
</feature>
<keyword evidence="4" id="KW-0812">Transmembrane</keyword>
<feature type="compositionally biased region" description="Polar residues" evidence="3">
    <location>
        <begin position="38"/>
        <end position="49"/>
    </location>
</feature>
<dbReference type="GeneID" id="87888733"/>